<dbReference type="Pfam" id="PF11510">
    <property type="entry name" value="FA_FANCE"/>
    <property type="match status" value="1"/>
</dbReference>
<organism evidence="3 4">
    <name type="scientific">Mya arenaria</name>
    <name type="common">Soft-shell clam</name>
    <dbReference type="NCBI Taxonomy" id="6604"/>
    <lineage>
        <taxon>Eukaryota</taxon>
        <taxon>Metazoa</taxon>
        <taxon>Spiralia</taxon>
        <taxon>Lophotrochozoa</taxon>
        <taxon>Mollusca</taxon>
        <taxon>Bivalvia</taxon>
        <taxon>Autobranchia</taxon>
        <taxon>Heteroconchia</taxon>
        <taxon>Euheterodonta</taxon>
        <taxon>Imparidentia</taxon>
        <taxon>Neoheterodontei</taxon>
        <taxon>Myida</taxon>
        <taxon>Myoidea</taxon>
        <taxon>Myidae</taxon>
        <taxon>Mya</taxon>
    </lineage>
</organism>
<feature type="domain" description="Fanconi Anaemia group E protein C-terminal" evidence="2">
    <location>
        <begin position="273"/>
        <end position="502"/>
    </location>
</feature>
<keyword evidence="4" id="KW-1185">Reference proteome</keyword>
<gene>
    <name evidence="3" type="ORF">MAR_008075</name>
</gene>
<evidence type="ECO:0000313" key="3">
    <source>
        <dbReference type="EMBL" id="WAR01517.1"/>
    </source>
</evidence>
<dbReference type="InterPro" id="IPR039685">
    <property type="entry name" value="FANCE"/>
</dbReference>
<dbReference type="PANTHER" id="PTHR32094:SF5">
    <property type="entry name" value="FANCONI ANEMIA GROUP E PROTEIN"/>
    <property type="match status" value="1"/>
</dbReference>
<proteinExistence type="predicted"/>
<dbReference type="PANTHER" id="PTHR32094">
    <property type="entry name" value="FANCONI ANEMIA GROUP E PROTEIN"/>
    <property type="match status" value="1"/>
</dbReference>
<evidence type="ECO:0000313" key="4">
    <source>
        <dbReference type="Proteomes" id="UP001164746"/>
    </source>
</evidence>
<evidence type="ECO:0000259" key="2">
    <source>
        <dbReference type="Pfam" id="PF11510"/>
    </source>
</evidence>
<dbReference type="Gene3D" id="1.25.40.480">
    <property type="match status" value="1"/>
</dbReference>
<accession>A0ABY7DXI6</accession>
<dbReference type="Proteomes" id="UP001164746">
    <property type="component" value="Chromosome 4"/>
</dbReference>
<dbReference type="EMBL" id="CP111015">
    <property type="protein sequence ID" value="WAR01517.1"/>
    <property type="molecule type" value="Genomic_DNA"/>
</dbReference>
<sequence>ALVYECLPAVQIWQLEWGAHAMPFTQARWLLSLATGVHGTRTSNDVLSVTLKHHANKILSKNALKSSLCIANPPNPQIVSTRGQEMMTYSNEQAFTLLPKDWVSLFVHLSVSVERGVMWFQEVTSSHRPRFLLLPAVLQERFLQFLLAQADIIPDGILHELLSALENHIQQSVEASLKSQNIVSFLDDSSDDNEPQTKRRKLDSWEGEEDTVLISDSPEQCDSGEDDSPIPVFTQMNFSQQPSVSYIEEDELDGNAEKEFASVLKDTWQNCLHESVPEFFHELTKISASDMESVLQSLDFVTMSDDSVKLACDHLCSLEESLSYTVVVMFMSRALSPRLKTVGQSASRKLTEAVINTAEKFPKQFIDGVFTSCVGEQVELSVGQSELFCKIIKDCWSSSSREYSLHLALQRGLEVHESNIQLLQTILEHECQISEADLQMFVTKLAPTALVLAKNLKFSKFLLAFVTHCGQKFSASLLPEVERIVNIHQTFMKKKIVAALNKVKLK</sequence>
<reference evidence="3" key="1">
    <citation type="submission" date="2022-11" db="EMBL/GenBank/DDBJ databases">
        <title>Centuries of genome instability and evolution in soft-shell clam transmissible cancer (bioRxiv).</title>
        <authorList>
            <person name="Hart S.F.M."/>
            <person name="Yonemitsu M.A."/>
            <person name="Giersch R.M."/>
            <person name="Beal B.F."/>
            <person name="Arriagada G."/>
            <person name="Davis B.W."/>
            <person name="Ostrander E.A."/>
            <person name="Goff S.P."/>
            <person name="Metzger M.J."/>
        </authorList>
    </citation>
    <scope>NUCLEOTIDE SEQUENCE</scope>
    <source>
        <strain evidence="3">MELC-2E11</strain>
        <tissue evidence="3">Siphon/mantle</tissue>
    </source>
</reference>
<evidence type="ECO:0000256" key="1">
    <source>
        <dbReference type="SAM" id="MobiDB-lite"/>
    </source>
</evidence>
<feature type="region of interest" description="Disordered" evidence="1">
    <location>
        <begin position="186"/>
        <end position="230"/>
    </location>
</feature>
<protein>
    <recommendedName>
        <fullName evidence="2">Fanconi Anaemia group E protein C-terminal domain-containing protein</fullName>
    </recommendedName>
</protein>
<dbReference type="InterPro" id="IPR021025">
    <property type="entry name" value="Fanconi_anaemia_gr_E_prot_C"/>
</dbReference>
<name>A0ABY7DXI6_MYAAR</name>
<feature type="non-terminal residue" evidence="3">
    <location>
        <position position="1"/>
    </location>
</feature>